<dbReference type="VEuPathDB" id="TriTrypDB:TcCL_NonESM12469"/>
<dbReference type="GO" id="GO:0016740">
    <property type="term" value="F:transferase activity"/>
    <property type="evidence" value="ECO:0007669"/>
    <property type="project" value="UniProtKB-KW"/>
</dbReference>
<proteinExistence type="predicted"/>
<evidence type="ECO:0000313" key="1">
    <source>
        <dbReference type="EMBL" id="PWU99264.1"/>
    </source>
</evidence>
<accession>A0A2V2VSZ7</accession>
<name>A0A2V2VSZ7_TRYCR</name>
<organism evidence="1 2">
    <name type="scientific">Trypanosoma cruzi</name>
    <dbReference type="NCBI Taxonomy" id="5693"/>
    <lineage>
        <taxon>Eukaryota</taxon>
        <taxon>Discoba</taxon>
        <taxon>Euglenozoa</taxon>
        <taxon>Kinetoplastea</taxon>
        <taxon>Metakinetoplastina</taxon>
        <taxon>Trypanosomatida</taxon>
        <taxon>Trypanosomatidae</taxon>
        <taxon>Trypanosoma</taxon>
        <taxon>Schizotrypanum</taxon>
    </lineage>
</organism>
<dbReference type="Proteomes" id="UP000246078">
    <property type="component" value="Unassembled WGS sequence"/>
</dbReference>
<protein>
    <submittedName>
        <fullName evidence="1">Putative UDP-Gal or UDP-GlcNAc-dependent glycosyltransferase</fullName>
    </submittedName>
</protein>
<keyword evidence="1" id="KW-0808">Transferase</keyword>
<gene>
    <name evidence="1" type="ORF">C3747_220g30</name>
</gene>
<dbReference type="VEuPathDB" id="TriTrypDB:C4B63_38g251"/>
<sequence>MAKPKLPTLRQKLKRVTVLLIPFIVATTVLTLRFDTAADDGAPEPNNLRHSRAPAADDAALAYIQRSVVDTWSRREYLVVLGIPSTDVEERRTRRNLQRTTCWRSPEWRRGRTTSPVRCSCCTSLGDTRRTATTTRPRCWRRRRSGRMWLRCR</sequence>
<dbReference type="AlphaFoldDB" id="A0A2V2VSZ7"/>
<comment type="caution">
    <text evidence="1">The sequence shown here is derived from an EMBL/GenBank/DDBJ whole genome shotgun (WGS) entry which is preliminary data.</text>
</comment>
<dbReference type="EMBL" id="PRFC01000220">
    <property type="protein sequence ID" value="PWU99264.1"/>
    <property type="molecule type" value="Genomic_DNA"/>
</dbReference>
<reference evidence="1 2" key="1">
    <citation type="journal article" date="2018" name="Microb. Genom.">
        <title>Expanding an expanded genome: long-read sequencing of Trypanosoma cruzi.</title>
        <authorList>
            <person name="Berna L."/>
            <person name="Rodriguez M."/>
            <person name="Chiribao M.L."/>
            <person name="Parodi-Talice A."/>
            <person name="Pita S."/>
            <person name="Rijo G."/>
            <person name="Alvarez-Valin F."/>
            <person name="Robello C."/>
        </authorList>
    </citation>
    <scope>NUCLEOTIDE SEQUENCE [LARGE SCALE GENOMIC DNA]</scope>
    <source>
        <strain evidence="1 2">TCC</strain>
    </source>
</reference>
<dbReference type="VEuPathDB" id="TriTrypDB:C3747_220g30"/>
<evidence type="ECO:0000313" key="2">
    <source>
        <dbReference type="Proteomes" id="UP000246078"/>
    </source>
</evidence>